<evidence type="ECO:0000313" key="1">
    <source>
        <dbReference type="EMBL" id="CEG46538.1"/>
    </source>
</evidence>
<keyword evidence="2" id="KW-1185">Reference proteome</keyword>
<dbReference type="Proteomes" id="UP000054928">
    <property type="component" value="Unassembled WGS sequence"/>
</dbReference>
<protein>
    <submittedName>
        <fullName evidence="1">Uncharacterized protein</fullName>
    </submittedName>
</protein>
<name>A0A0P1AVZ1_PLAHL</name>
<dbReference type="EMBL" id="CCYD01002047">
    <property type="protein sequence ID" value="CEG46538.1"/>
    <property type="molecule type" value="Genomic_DNA"/>
</dbReference>
<reference evidence="2" key="1">
    <citation type="submission" date="2014-09" db="EMBL/GenBank/DDBJ databases">
        <authorList>
            <person name="Sharma Rahul"/>
            <person name="Thines Marco"/>
        </authorList>
    </citation>
    <scope>NUCLEOTIDE SEQUENCE [LARGE SCALE GENOMIC DNA]</scope>
</reference>
<accession>A0A0P1AVZ1</accession>
<dbReference type="RefSeq" id="XP_024582907.1">
    <property type="nucleotide sequence ID" value="XM_024717405.1"/>
</dbReference>
<sequence>MAVCTSQTAYWRLTCQVSTVFGGVSTAEQLEKAAAIELYVEISKRQNPSILATLRFFCRKTYTSHTRLSTHRQVLESPPPSFLLIDPSRFDVDKFRA</sequence>
<evidence type="ECO:0000313" key="2">
    <source>
        <dbReference type="Proteomes" id="UP000054928"/>
    </source>
</evidence>
<proteinExistence type="predicted"/>
<organism evidence="1 2">
    <name type="scientific">Plasmopara halstedii</name>
    <name type="common">Downy mildew of sunflower</name>
    <dbReference type="NCBI Taxonomy" id="4781"/>
    <lineage>
        <taxon>Eukaryota</taxon>
        <taxon>Sar</taxon>
        <taxon>Stramenopiles</taxon>
        <taxon>Oomycota</taxon>
        <taxon>Peronosporomycetes</taxon>
        <taxon>Peronosporales</taxon>
        <taxon>Peronosporaceae</taxon>
        <taxon>Plasmopara</taxon>
    </lineage>
</organism>
<dbReference type="AlphaFoldDB" id="A0A0P1AVZ1"/>
<dbReference type="GeneID" id="36397993"/>